<reference evidence="11 12" key="1">
    <citation type="submission" date="2018-02" db="EMBL/GenBank/DDBJ databases">
        <title>novel marine gammaproteobacteria from coastal saline agro ecosystem.</title>
        <authorList>
            <person name="Krishnan R."/>
            <person name="Ramesh Kumar N."/>
        </authorList>
    </citation>
    <scope>NUCLEOTIDE SEQUENCE [LARGE SCALE GENOMIC DNA]</scope>
    <source>
        <strain evidence="11 12">228</strain>
    </source>
</reference>
<dbReference type="CDD" id="cd03411">
    <property type="entry name" value="Ferrochelatase_N"/>
    <property type="match status" value="1"/>
</dbReference>
<evidence type="ECO:0000313" key="12">
    <source>
        <dbReference type="Proteomes" id="UP000238196"/>
    </source>
</evidence>
<comment type="caution">
    <text evidence="11">The sequence shown here is derived from an EMBL/GenBank/DDBJ whole genome shotgun (WGS) entry which is preliminary data.</text>
</comment>
<dbReference type="OrthoDB" id="5289082at2"/>
<comment type="similarity">
    <text evidence="1 9 10">Belongs to the ferrochelatase family.</text>
</comment>
<comment type="catalytic activity">
    <reaction evidence="9">
        <text>heme b + 2 H(+) = protoporphyrin IX + Fe(2+)</text>
        <dbReference type="Rhea" id="RHEA:22584"/>
        <dbReference type="ChEBI" id="CHEBI:15378"/>
        <dbReference type="ChEBI" id="CHEBI:29033"/>
        <dbReference type="ChEBI" id="CHEBI:57306"/>
        <dbReference type="ChEBI" id="CHEBI:60344"/>
        <dbReference type="EC" id="4.98.1.1"/>
    </reaction>
</comment>
<dbReference type="InterPro" id="IPR033644">
    <property type="entry name" value="Ferrochelatase_C"/>
</dbReference>
<dbReference type="PANTHER" id="PTHR11108:SF1">
    <property type="entry name" value="FERROCHELATASE, MITOCHONDRIAL"/>
    <property type="match status" value="1"/>
</dbReference>
<dbReference type="SUPFAM" id="SSF53800">
    <property type="entry name" value="Chelatase"/>
    <property type="match status" value="1"/>
</dbReference>
<evidence type="ECO:0000256" key="8">
    <source>
        <dbReference type="ARBA" id="ARBA00024536"/>
    </source>
</evidence>
<dbReference type="GO" id="GO:0005737">
    <property type="term" value="C:cytoplasm"/>
    <property type="evidence" value="ECO:0007669"/>
    <property type="project" value="UniProtKB-SubCell"/>
</dbReference>
<comment type="catalytic activity">
    <reaction evidence="8">
        <text>Fe-coproporphyrin III + 2 H(+) = coproporphyrin III + Fe(2+)</text>
        <dbReference type="Rhea" id="RHEA:49572"/>
        <dbReference type="ChEBI" id="CHEBI:15378"/>
        <dbReference type="ChEBI" id="CHEBI:29033"/>
        <dbReference type="ChEBI" id="CHEBI:68438"/>
        <dbReference type="ChEBI" id="CHEBI:131725"/>
        <dbReference type="EC" id="4.99.1.9"/>
    </reaction>
    <physiologicalReaction direction="right-to-left" evidence="8">
        <dbReference type="Rhea" id="RHEA:49574"/>
    </physiologicalReaction>
</comment>
<dbReference type="AlphaFoldDB" id="A0A2S5KNP9"/>
<dbReference type="EC" id="4.98.1.1" evidence="9"/>
<proteinExistence type="inferred from homology"/>
<feature type="binding site" evidence="9">
    <location>
        <position position="201"/>
    </location>
    <ligand>
        <name>Fe(2+)</name>
        <dbReference type="ChEBI" id="CHEBI:29033"/>
    </ligand>
</feature>
<dbReference type="InterPro" id="IPR033659">
    <property type="entry name" value="Ferrochelatase_N"/>
</dbReference>
<evidence type="ECO:0000256" key="9">
    <source>
        <dbReference type="HAMAP-Rule" id="MF_00323"/>
    </source>
</evidence>
<keyword evidence="5 9" id="KW-0350">Heme biosynthesis</keyword>
<keyword evidence="7 9" id="KW-0627">Porphyrin biosynthesis</keyword>
<dbReference type="FunFam" id="3.40.50.1400:FF:000002">
    <property type="entry name" value="Ferrochelatase"/>
    <property type="match status" value="1"/>
</dbReference>
<evidence type="ECO:0000256" key="3">
    <source>
        <dbReference type="ARBA" id="ARBA00022723"/>
    </source>
</evidence>
<evidence type="ECO:0000313" key="11">
    <source>
        <dbReference type="EMBL" id="PPC76159.1"/>
    </source>
</evidence>
<comment type="pathway">
    <text evidence="9">Porphyrin-containing compound metabolism; protoheme biosynthesis; protoheme from protoporphyrin-IX: step 1/1.</text>
</comment>
<dbReference type="HAMAP" id="MF_00323">
    <property type="entry name" value="Ferrochelatase"/>
    <property type="match status" value="1"/>
</dbReference>
<keyword evidence="6 9" id="KW-0456">Lyase</keyword>
<comment type="function">
    <text evidence="9">Catalyzes the ferrous insertion into protoporphyrin IX.</text>
</comment>
<keyword evidence="3 9" id="KW-0479">Metal-binding</keyword>
<evidence type="ECO:0000256" key="6">
    <source>
        <dbReference type="ARBA" id="ARBA00023239"/>
    </source>
</evidence>
<dbReference type="Pfam" id="PF00762">
    <property type="entry name" value="Ferrochelatase"/>
    <property type="match status" value="1"/>
</dbReference>
<dbReference type="InterPro" id="IPR001015">
    <property type="entry name" value="Ferrochelatase"/>
</dbReference>
<dbReference type="GO" id="GO:0006783">
    <property type="term" value="P:heme biosynthetic process"/>
    <property type="evidence" value="ECO:0007669"/>
    <property type="project" value="UniProtKB-UniRule"/>
</dbReference>
<evidence type="ECO:0000256" key="4">
    <source>
        <dbReference type="ARBA" id="ARBA00023004"/>
    </source>
</evidence>
<evidence type="ECO:0000256" key="10">
    <source>
        <dbReference type="RuleBase" id="RU004185"/>
    </source>
</evidence>
<keyword evidence="4 9" id="KW-0408">Iron</keyword>
<evidence type="ECO:0000256" key="7">
    <source>
        <dbReference type="ARBA" id="ARBA00023244"/>
    </source>
</evidence>
<dbReference type="Gene3D" id="3.40.50.1400">
    <property type="match status" value="2"/>
</dbReference>
<comment type="subcellular location">
    <subcellularLocation>
        <location evidence="9">Cytoplasm</location>
    </subcellularLocation>
</comment>
<dbReference type="EMBL" id="PRLP01000057">
    <property type="protein sequence ID" value="PPC76159.1"/>
    <property type="molecule type" value="Genomic_DNA"/>
</dbReference>
<sequence length="327" mass="37278">MKEFEHQAGTRTGVLLSNLGTPDAPTASALRRYLAEFLWDPRVIEMPRLPWWMILHGIILRVRPSRSAALYKKVWTSDGSPLLHIAEQQRQQIQVALGTDTPVVLGMRYGNPSIAQALAELKKQQVERLVVLPLYPQYSGATTGSTFDAVSAELQRWRWVPEVRFINTYHQHAGYIASLCESIGRHIERYGIPQKWLFSYHGTPKEYHLKGDPYFCYCQKTTRLVAERMGWSEEQYMTTFQSRFGKAEWLQPYTDTTLEHLPGQGVKSVAVICPGFSADCLETIDEIGRENKEVFMEAGGEQYHYVPALNDDISHIKALVALLEPHL</sequence>
<dbReference type="Proteomes" id="UP000238196">
    <property type="component" value="Unassembled WGS sequence"/>
</dbReference>
<organism evidence="11 12">
    <name type="scientific">Proteobacteria bacterium 228</name>
    <dbReference type="NCBI Taxonomy" id="2083153"/>
    <lineage>
        <taxon>Bacteria</taxon>
        <taxon>Pseudomonadati</taxon>
        <taxon>Pseudomonadota</taxon>
    </lineage>
</organism>
<accession>A0A2S5KNP9</accession>
<keyword evidence="2 9" id="KW-0963">Cytoplasm</keyword>
<gene>
    <name evidence="9" type="primary">hemH</name>
    <name evidence="11" type="ORF">C4K68_17020</name>
</gene>
<protein>
    <recommendedName>
        <fullName evidence="9">Ferrochelatase</fullName>
        <ecNumber evidence="9">4.98.1.1</ecNumber>
    </recommendedName>
    <alternativeName>
        <fullName evidence="9">Heme synthase</fullName>
    </alternativeName>
    <alternativeName>
        <fullName evidence="9">Protoheme ferro-lyase</fullName>
    </alternativeName>
</protein>
<dbReference type="PANTHER" id="PTHR11108">
    <property type="entry name" value="FERROCHELATASE"/>
    <property type="match status" value="1"/>
</dbReference>
<dbReference type="NCBIfam" id="TIGR00109">
    <property type="entry name" value="hemH"/>
    <property type="match status" value="1"/>
</dbReference>
<evidence type="ECO:0000256" key="2">
    <source>
        <dbReference type="ARBA" id="ARBA00022490"/>
    </source>
</evidence>
<evidence type="ECO:0000256" key="1">
    <source>
        <dbReference type="ARBA" id="ARBA00007718"/>
    </source>
</evidence>
<dbReference type="UniPathway" id="UPA00252">
    <property type="reaction ID" value="UER00325"/>
</dbReference>
<dbReference type="GO" id="GO:0046872">
    <property type="term" value="F:metal ion binding"/>
    <property type="evidence" value="ECO:0007669"/>
    <property type="project" value="UniProtKB-KW"/>
</dbReference>
<dbReference type="CDD" id="cd00419">
    <property type="entry name" value="Ferrochelatase_C"/>
    <property type="match status" value="1"/>
</dbReference>
<name>A0A2S5KNP9_9PROT</name>
<dbReference type="GO" id="GO:0004325">
    <property type="term" value="F:ferrochelatase activity"/>
    <property type="evidence" value="ECO:0007669"/>
    <property type="project" value="UniProtKB-UniRule"/>
</dbReference>
<feature type="binding site" evidence="9">
    <location>
        <position position="282"/>
    </location>
    <ligand>
        <name>Fe(2+)</name>
        <dbReference type="ChEBI" id="CHEBI:29033"/>
    </ligand>
</feature>
<evidence type="ECO:0000256" key="5">
    <source>
        <dbReference type="ARBA" id="ARBA00023133"/>
    </source>
</evidence>